<feature type="domain" description="RecA family profile 1" evidence="8">
    <location>
        <begin position="129"/>
        <end position="308"/>
    </location>
</feature>
<dbReference type="PROSITE" id="PS50162">
    <property type="entry name" value="RECA_2"/>
    <property type="match status" value="1"/>
</dbReference>
<dbReference type="RefSeq" id="XP_016219561.1">
    <property type="nucleotide sequence ID" value="XM_016374290.1"/>
</dbReference>
<keyword evidence="2" id="KW-0547">Nucleotide-binding</keyword>
<protein>
    <recommendedName>
        <fullName evidence="8">RecA family profile 1 domain-containing protein</fullName>
    </recommendedName>
</protein>
<evidence type="ECO:0000256" key="4">
    <source>
        <dbReference type="ARBA" id="ARBA00022840"/>
    </source>
</evidence>
<dbReference type="CDD" id="cd19491">
    <property type="entry name" value="XRCC3"/>
    <property type="match status" value="1"/>
</dbReference>
<evidence type="ECO:0000259" key="8">
    <source>
        <dbReference type="PROSITE" id="PS50162"/>
    </source>
</evidence>
<evidence type="ECO:0000313" key="10">
    <source>
        <dbReference type="Proteomes" id="UP000054302"/>
    </source>
</evidence>
<evidence type="ECO:0000256" key="3">
    <source>
        <dbReference type="ARBA" id="ARBA00022763"/>
    </source>
</evidence>
<keyword evidence="5" id="KW-0234">DNA repair</keyword>
<dbReference type="GO" id="GO:0090656">
    <property type="term" value="P:t-circle formation"/>
    <property type="evidence" value="ECO:0007669"/>
    <property type="project" value="TreeGrafter"/>
</dbReference>
<dbReference type="Proteomes" id="UP000054302">
    <property type="component" value="Unassembled WGS sequence"/>
</dbReference>
<dbReference type="GO" id="GO:0061982">
    <property type="term" value="P:meiosis I cell cycle process"/>
    <property type="evidence" value="ECO:0007669"/>
    <property type="project" value="UniProtKB-ARBA"/>
</dbReference>
<dbReference type="GO" id="GO:0045003">
    <property type="term" value="P:double-strand break repair via synthesis-dependent strand annealing"/>
    <property type="evidence" value="ECO:0007669"/>
    <property type="project" value="TreeGrafter"/>
</dbReference>
<dbReference type="GO" id="GO:0005657">
    <property type="term" value="C:replication fork"/>
    <property type="evidence" value="ECO:0007669"/>
    <property type="project" value="TreeGrafter"/>
</dbReference>
<dbReference type="OrthoDB" id="1861185at2759"/>
<dbReference type="HOGENOM" id="CLU_013059_1_1_1"/>
<dbReference type="AlphaFoldDB" id="A0A0D1YZG6"/>
<name>A0A0D1YZG6_EXOME</name>
<gene>
    <name evidence="9" type="ORF">PV10_09167</name>
</gene>
<accession>A0A0D1YZG6</accession>
<evidence type="ECO:0000256" key="7">
    <source>
        <dbReference type="SAM" id="MobiDB-lite"/>
    </source>
</evidence>
<keyword evidence="10" id="KW-1185">Reference proteome</keyword>
<dbReference type="VEuPathDB" id="FungiDB:PV10_09167"/>
<dbReference type="Pfam" id="PF08423">
    <property type="entry name" value="Rad51"/>
    <property type="match status" value="1"/>
</dbReference>
<dbReference type="SUPFAM" id="SSF52540">
    <property type="entry name" value="P-loop containing nucleoside triphosphate hydrolases"/>
    <property type="match status" value="1"/>
</dbReference>
<dbReference type="EMBL" id="KN847527">
    <property type="protein sequence ID" value="KIV87987.1"/>
    <property type="molecule type" value="Genomic_DNA"/>
</dbReference>
<keyword evidence="3" id="KW-0227">DNA damage</keyword>
<dbReference type="GO" id="GO:0071140">
    <property type="term" value="P:resolution of mitotic recombination intermediates"/>
    <property type="evidence" value="ECO:0007669"/>
    <property type="project" value="TreeGrafter"/>
</dbReference>
<evidence type="ECO:0000256" key="5">
    <source>
        <dbReference type="ARBA" id="ARBA00023204"/>
    </source>
</evidence>
<dbReference type="GeneID" id="27327012"/>
<dbReference type="GO" id="GO:0033065">
    <property type="term" value="C:Rad51C-XRCC3 complex"/>
    <property type="evidence" value="ECO:0007669"/>
    <property type="project" value="TreeGrafter"/>
</dbReference>
<evidence type="ECO:0000313" key="9">
    <source>
        <dbReference type="EMBL" id="KIV87987.1"/>
    </source>
</evidence>
<keyword evidence="6" id="KW-0539">Nucleus</keyword>
<evidence type="ECO:0000256" key="2">
    <source>
        <dbReference type="ARBA" id="ARBA00022741"/>
    </source>
</evidence>
<feature type="region of interest" description="Disordered" evidence="7">
    <location>
        <begin position="456"/>
        <end position="481"/>
    </location>
</feature>
<dbReference type="InterPro" id="IPR047348">
    <property type="entry name" value="XRCC3-like_C"/>
</dbReference>
<dbReference type="PANTHER" id="PTHR46487">
    <property type="entry name" value="DNA REPAIR PROTEIN XRCC3"/>
    <property type="match status" value="1"/>
</dbReference>
<feature type="region of interest" description="Disordered" evidence="7">
    <location>
        <begin position="78"/>
        <end position="103"/>
    </location>
</feature>
<dbReference type="GO" id="GO:0000400">
    <property type="term" value="F:four-way junction DNA binding"/>
    <property type="evidence" value="ECO:0007669"/>
    <property type="project" value="TreeGrafter"/>
</dbReference>
<sequence length="481" mass="52942">MSDLLEVLPDFDTGPFTHLFHSLEKNNISVADLISLEPKEVSRKCPLPLADVQKLRQSLVQAMQNDLKILVTKTPRLGSRAVQKTTSPPPVSQAGPSDRHVSPVQNTAIVDESEDMQLAHTSTSYHPEQGLKLSILDPRLDDALGGGFRPGHVSEIVGESAVGKTQLVLGLLLSVQLPPPRGLGKSGMYISTEDSLNTRRLSEMLDSHPEYQKLPPECRPTMDRVHAVTADNLVWQEHIIRYQLPIAVPRMNIGLVILDSVAANFRAEYETTTSAALAGRAADLIHLGNSLRRIASEFNAVVIVTNQVSDRFDDQGAHRTRTSFQSVPFVDPASSAAVPGLTRPVQAADSQRRRMEVQSLDHQLRFFTGWGSQALSSYENMKTPALGLAWANQISARLVLKMEHERAYAGVGNGSREGRRKRSLSIVFAPWTPATPVPIGYEITTSGIRSVGGDIANRQQEEEHDPDLLNPQFWAEDEEFP</sequence>
<dbReference type="InterPro" id="IPR013632">
    <property type="entry name" value="Rad51_C"/>
</dbReference>
<comment type="subcellular location">
    <subcellularLocation>
        <location evidence="1">Nucleus</location>
    </subcellularLocation>
</comment>
<evidence type="ECO:0000256" key="1">
    <source>
        <dbReference type="ARBA" id="ARBA00004123"/>
    </source>
</evidence>
<dbReference type="PANTHER" id="PTHR46487:SF1">
    <property type="entry name" value="DNA REPAIR PROTEIN XRCC3"/>
    <property type="match status" value="1"/>
</dbReference>
<dbReference type="InterPro" id="IPR020588">
    <property type="entry name" value="RecA_ATP-bd"/>
</dbReference>
<dbReference type="Gene3D" id="3.40.50.300">
    <property type="entry name" value="P-loop containing nucleotide triphosphate hydrolases"/>
    <property type="match status" value="1"/>
</dbReference>
<dbReference type="GO" id="GO:0140664">
    <property type="term" value="F:ATP-dependent DNA damage sensor activity"/>
    <property type="evidence" value="ECO:0007669"/>
    <property type="project" value="InterPro"/>
</dbReference>
<dbReference type="OMA" id="GDGAYPE"/>
<proteinExistence type="predicted"/>
<dbReference type="InterPro" id="IPR027417">
    <property type="entry name" value="P-loop_NTPase"/>
</dbReference>
<dbReference type="STRING" id="212818.A0A0D1YZG6"/>
<reference evidence="9 10" key="1">
    <citation type="submission" date="2015-01" db="EMBL/GenBank/DDBJ databases">
        <title>The Genome Sequence of Exophiala mesophila CBS40295.</title>
        <authorList>
            <consortium name="The Broad Institute Genomics Platform"/>
            <person name="Cuomo C."/>
            <person name="de Hoog S."/>
            <person name="Gorbushina A."/>
            <person name="Stielow B."/>
            <person name="Teixiera M."/>
            <person name="Abouelleil A."/>
            <person name="Chapman S.B."/>
            <person name="Priest M."/>
            <person name="Young S.K."/>
            <person name="Wortman J."/>
            <person name="Nusbaum C."/>
            <person name="Birren B."/>
        </authorList>
    </citation>
    <scope>NUCLEOTIDE SEQUENCE [LARGE SCALE GENOMIC DNA]</scope>
    <source>
        <strain evidence="9 10">CBS 40295</strain>
    </source>
</reference>
<keyword evidence="4" id="KW-0067">ATP-binding</keyword>
<dbReference type="GO" id="GO:0000722">
    <property type="term" value="P:telomere maintenance via recombination"/>
    <property type="evidence" value="ECO:0007669"/>
    <property type="project" value="TreeGrafter"/>
</dbReference>
<organism evidence="9 10">
    <name type="scientific">Exophiala mesophila</name>
    <name type="common">Black yeast-like fungus</name>
    <dbReference type="NCBI Taxonomy" id="212818"/>
    <lineage>
        <taxon>Eukaryota</taxon>
        <taxon>Fungi</taxon>
        <taxon>Dikarya</taxon>
        <taxon>Ascomycota</taxon>
        <taxon>Pezizomycotina</taxon>
        <taxon>Eurotiomycetes</taxon>
        <taxon>Chaetothyriomycetidae</taxon>
        <taxon>Chaetothyriales</taxon>
        <taxon>Herpotrichiellaceae</taxon>
        <taxon>Exophiala</taxon>
    </lineage>
</organism>
<dbReference type="GO" id="GO:0005524">
    <property type="term" value="F:ATP binding"/>
    <property type="evidence" value="ECO:0007669"/>
    <property type="project" value="UniProtKB-KW"/>
</dbReference>
<evidence type="ECO:0000256" key="6">
    <source>
        <dbReference type="ARBA" id="ARBA00023242"/>
    </source>
</evidence>